<evidence type="ECO:0000313" key="1">
    <source>
        <dbReference type="EMBL" id="KAK3016830.1"/>
    </source>
</evidence>
<name>A0AA89AVI6_9ASTE</name>
<accession>A0AA89AVI6</accession>
<dbReference type="Proteomes" id="UP001188597">
    <property type="component" value="Unassembled WGS sequence"/>
</dbReference>
<evidence type="ECO:0000313" key="2">
    <source>
        <dbReference type="Proteomes" id="UP001188597"/>
    </source>
</evidence>
<sequence length="191" mass="22292">MVMLVNHELADTNHNIHDCPEIRLHPHRWVRKPAFHIFDLAGVVIDLRLREFQPVSRADHHRAVRRTDHPTTPQLVQCREGNPCMWTYEHPRGIGLSHGVHQLLLRRLLHDPVRVLESNHRSVYGHGIADLYGRSKCRARLHWLELRPPRLVVLVQRIGVRGLCANKPRNAIDKPQFMAHFEPFIESIHIS</sequence>
<protein>
    <submittedName>
        <fullName evidence="1">Uncharacterized protein</fullName>
    </submittedName>
</protein>
<organism evidence="1 2">
    <name type="scientific">Escallonia herrerae</name>
    <dbReference type="NCBI Taxonomy" id="1293975"/>
    <lineage>
        <taxon>Eukaryota</taxon>
        <taxon>Viridiplantae</taxon>
        <taxon>Streptophyta</taxon>
        <taxon>Embryophyta</taxon>
        <taxon>Tracheophyta</taxon>
        <taxon>Spermatophyta</taxon>
        <taxon>Magnoliopsida</taxon>
        <taxon>eudicotyledons</taxon>
        <taxon>Gunneridae</taxon>
        <taxon>Pentapetalae</taxon>
        <taxon>asterids</taxon>
        <taxon>campanulids</taxon>
        <taxon>Escalloniales</taxon>
        <taxon>Escalloniaceae</taxon>
        <taxon>Escallonia</taxon>
    </lineage>
</organism>
<reference evidence="1" key="1">
    <citation type="submission" date="2022-12" db="EMBL/GenBank/DDBJ databases">
        <title>Draft genome assemblies for two species of Escallonia (Escalloniales).</title>
        <authorList>
            <person name="Chanderbali A."/>
            <person name="Dervinis C."/>
            <person name="Anghel I."/>
            <person name="Soltis D."/>
            <person name="Soltis P."/>
            <person name="Zapata F."/>
        </authorList>
    </citation>
    <scope>NUCLEOTIDE SEQUENCE</scope>
    <source>
        <strain evidence="1">UCBG64.0493</strain>
        <tissue evidence="1">Leaf</tissue>
    </source>
</reference>
<gene>
    <name evidence="1" type="ORF">RJ639_006369</name>
</gene>
<dbReference type="EMBL" id="JAVXUP010001043">
    <property type="protein sequence ID" value="KAK3016830.1"/>
    <property type="molecule type" value="Genomic_DNA"/>
</dbReference>
<keyword evidence="2" id="KW-1185">Reference proteome</keyword>
<proteinExistence type="predicted"/>
<dbReference type="AlphaFoldDB" id="A0AA89AVI6"/>
<comment type="caution">
    <text evidence="1">The sequence shown here is derived from an EMBL/GenBank/DDBJ whole genome shotgun (WGS) entry which is preliminary data.</text>
</comment>